<proteinExistence type="predicted"/>
<accession>A0A183G6J6</accession>
<accession>A0A3P8ACE6</accession>
<evidence type="ECO:0000313" key="3">
    <source>
        <dbReference type="Proteomes" id="UP000050761"/>
    </source>
</evidence>
<name>A0A183G6J6_HELPZ</name>
<dbReference type="AlphaFoldDB" id="A0A183G6J6"/>
<keyword evidence="3" id="KW-1185">Reference proteome</keyword>
<dbReference type="WBParaSite" id="HPBE_0001733001-mRNA-1">
    <property type="protein sequence ID" value="HPBE_0001733001-mRNA-1"/>
    <property type="gene ID" value="HPBE_0001733001"/>
</dbReference>
<reference evidence="4" key="2">
    <citation type="submission" date="2019-09" db="UniProtKB">
        <authorList>
            <consortium name="WormBaseParasite"/>
        </authorList>
    </citation>
    <scope>IDENTIFICATION</scope>
</reference>
<organism evidence="3 4">
    <name type="scientific">Heligmosomoides polygyrus</name>
    <name type="common">Parasitic roundworm</name>
    <dbReference type="NCBI Taxonomy" id="6339"/>
    <lineage>
        <taxon>Eukaryota</taxon>
        <taxon>Metazoa</taxon>
        <taxon>Ecdysozoa</taxon>
        <taxon>Nematoda</taxon>
        <taxon>Chromadorea</taxon>
        <taxon>Rhabditida</taxon>
        <taxon>Rhabditina</taxon>
        <taxon>Rhabditomorpha</taxon>
        <taxon>Strongyloidea</taxon>
        <taxon>Heligmosomidae</taxon>
        <taxon>Heligmosomoides</taxon>
    </lineage>
</organism>
<gene>
    <name evidence="2" type="ORF">HPBE_LOCUS17329</name>
</gene>
<evidence type="ECO:0000313" key="4">
    <source>
        <dbReference type="WBParaSite" id="HPBE_0001733001-mRNA-1"/>
    </source>
</evidence>
<sequence length="185" mass="21087">MKKEYDKENNVERKVFPKVADRVHVFSPNERARNSHPKGATLTSPADKSHLQYQCLDDCFARVTFADIKGIDFPGAYGRQPVTNRPGKIRLYKERAVCLDVMALTRIPRLAYDACTEWTEFICATKTIRKHKPIEDNCILPFYEKTFRQVKKELEKESKKGRPTKSGPTGFAAPEAALLLEKDGP</sequence>
<feature type="region of interest" description="Disordered" evidence="1">
    <location>
        <begin position="154"/>
        <end position="185"/>
    </location>
</feature>
<evidence type="ECO:0000256" key="1">
    <source>
        <dbReference type="SAM" id="MobiDB-lite"/>
    </source>
</evidence>
<evidence type="ECO:0000313" key="2">
    <source>
        <dbReference type="EMBL" id="VDP08581.1"/>
    </source>
</evidence>
<protein>
    <submittedName>
        <fullName evidence="4">Apple domain-containing protein</fullName>
    </submittedName>
</protein>
<dbReference type="EMBL" id="UZAH01029944">
    <property type="protein sequence ID" value="VDP08581.1"/>
    <property type="molecule type" value="Genomic_DNA"/>
</dbReference>
<dbReference type="Proteomes" id="UP000050761">
    <property type="component" value="Unassembled WGS sequence"/>
</dbReference>
<dbReference type="OrthoDB" id="5855041at2759"/>
<reference evidence="2 3" key="1">
    <citation type="submission" date="2018-11" db="EMBL/GenBank/DDBJ databases">
        <authorList>
            <consortium name="Pathogen Informatics"/>
        </authorList>
    </citation>
    <scope>NUCLEOTIDE SEQUENCE [LARGE SCALE GENOMIC DNA]</scope>
</reference>